<evidence type="ECO:0000259" key="18">
    <source>
        <dbReference type="PROSITE" id="PS50156"/>
    </source>
</evidence>
<evidence type="ECO:0000256" key="7">
    <source>
        <dbReference type="ARBA" id="ARBA00022737"/>
    </source>
</evidence>
<organism evidence="19 20">
    <name type="scientific">Fistulina hepatica ATCC 64428</name>
    <dbReference type="NCBI Taxonomy" id="1128425"/>
    <lineage>
        <taxon>Eukaryota</taxon>
        <taxon>Fungi</taxon>
        <taxon>Dikarya</taxon>
        <taxon>Basidiomycota</taxon>
        <taxon>Agaricomycotina</taxon>
        <taxon>Agaricomycetes</taxon>
        <taxon>Agaricomycetidae</taxon>
        <taxon>Agaricales</taxon>
        <taxon>Fistulinaceae</taxon>
        <taxon>Fistulina</taxon>
    </lineage>
</organism>
<feature type="transmembrane region" description="Helical" evidence="17">
    <location>
        <begin position="632"/>
        <end position="655"/>
    </location>
</feature>
<dbReference type="GO" id="GO:0045540">
    <property type="term" value="P:regulation of cholesterol biosynthetic process"/>
    <property type="evidence" value="ECO:0007669"/>
    <property type="project" value="TreeGrafter"/>
</dbReference>
<feature type="compositionally biased region" description="Polar residues" evidence="16">
    <location>
        <begin position="1094"/>
        <end position="1104"/>
    </location>
</feature>
<feature type="transmembrane region" description="Helical" evidence="17">
    <location>
        <begin position="34"/>
        <end position="58"/>
    </location>
</feature>
<evidence type="ECO:0000256" key="9">
    <source>
        <dbReference type="ARBA" id="ARBA00022989"/>
    </source>
</evidence>
<dbReference type="GO" id="GO:0008202">
    <property type="term" value="P:steroid metabolic process"/>
    <property type="evidence" value="ECO:0007669"/>
    <property type="project" value="UniProtKB-KW"/>
</dbReference>
<evidence type="ECO:0000256" key="17">
    <source>
        <dbReference type="SAM" id="Phobius"/>
    </source>
</evidence>
<dbReference type="InterPro" id="IPR000731">
    <property type="entry name" value="SSD"/>
</dbReference>
<sequence length="1443" mass="158369">MFYLPSQILRRVREYGQYFFYHFGRHCATHQIRVILICAVVITSLFYPALAAAGHTLFRISTALDDDGWYVDIPAEWSGGVLRGWRDTMQIWAGHPSLLTSPQTPAYCYEGAVVRAEQLLLDSTGVNLGSLKQALISIQQLQGRLQDAIDAQQIPCIRAVPLGDCLTLSPLLFWDARGDDLHANSSVAGVPIRPEMVTASRLNPRRPLQSAEYLVLTYFLMDTQQQQQRATWLNVVRAAARDMHAPGQKPIQVRLQEQQDLSLLGLDLARPPAPRHAQMDLGIISAFIYVVYALFLAYLTWSMRRMDGVHSRMGLTFTATVEIVVSTIASLSICALVGFEISLVPGVLLPILIVFIGAEHMINIVDTVTKTNVALPVRERLAQGLSRAGTSNTLKLITYNSILGVIAGTSDDGVIRQFTTFAIVVLVAHWFLAHTFFATVLSIDMSRLELQEMLSLRQDGLDSDHNTKRANPIRGEDKRDPSDPFLYLDEIGRVVERFLHGRATKNFSLMLLLATITTLYYAKAPVLLGEHWDPLDTDPAVLASSPLTFVSEEVKDEAAVRIWQLLNPNLVSPFCVAIQTPVILSANAHWKTAPSSLGDGDSGFLTAFVSFVISVIRFPLRLFFYHPRTFRLLAWIFKIMVLPISFTTFLLWRLLLYLLKNAELLEAYHEGDGEYHIGQGSYQATVDEKHTSLEGHMTFSTLPRTFVSDVEMIASSADGRVVASVGARNEIALWKLADEFDFCQAKGKAGPRRACVDVSEVLSRPLTALARPPASALLLPPPALASTSRAAYTVTSIALSHSGEYLAVGTGAGLLAVWLVKWDLKDSFSIGELVGLMAIQNINVGIVSIHFAPPPDAGRRSLSRTPPPNLSRKQTSCAYDQVAIVTYEGGNVVKWRFGKDEPTASFITPTSHAPVTKASVIPFALPFRHESRILVAHHLEDGMLELTDVTHSDTEVPVVPPGYRVCAGTSSDNVVQVHVCSMLLGFAPRLILACATGSGVVSLWDGSTQDLITVLDDSFGRISQLRVAPVQCTACRFCGHLPMESFSVVFSTGYALRFFDIHIEDEQTQRCACTRSTLIPAAAGASSVHRHGRCSSNASQTDSPTRSRKRPVTSADKNSPAPFPVSAHGVHSRRASEKNLAAEYSNGNSRRGSMDSASSLNLYYADSDRRTHDAIMMAYTGETIGPSNRSFWLRATPLLAIEAVCERGCWEASDTGVFGFKRRARAKNQAGHVAGRHDIFISSERHPGVEKKVGLTAPVLDRWEVWKFDPALPVLRSSTLAALSASDEGECRAAQQDEEDTPRLPFTRVSPLTYVSRAFDLSRRSEGLSGTRAGDFLSERYTFSENTAGKITKGVSCLLMRQSTGEELARYVHASPKECLSAGEKRPTLRIYPSCDINIEFAILRFVPTHGKKHRDRMGDGTSACARDEDPQGDGGGTEGGGG</sequence>
<feature type="transmembrane region" description="Helical" evidence="17">
    <location>
        <begin position="421"/>
        <end position="443"/>
    </location>
</feature>
<evidence type="ECO:0000256" key="1">
    <source>
        <dbReference type="ARBA" id="ARBA00004477"/>
    </source>
</evidence>
<keyword evidence="6 17" id="KW-0812">Transmembrane</keyword>
<comment type="similarity">
    <text evidence="3">Belongs to the WD repeat SCAP family.</text>
</comment>
<evidence type="ECO:0000256" key="4">
    <source>
        <dbReference type="ARBA" id="ARBA00019541"/>
    </source>
</evidence>
<evidence type="ECO:0000256" key="16">
    <source>
        <dbReference type="SAM" id="MobiDB-lite"/>
    </source>
</evidence>
<feature type="region of interest" description="Disordered" evidence="16">
    <location>
        <begin position="1412"/>
        <end position="1443"/>
    </location>
</feature>
<accession>A0A0D7ABV2</accession>
<reference evidence="19 20" key="1">
    <citation type="journal article" date="2015" name="Fungal Genet. Biol.">
        <title>Evolution of novel wood decay mechanisms in Agaricales revealed by the genome sequences of Fistulina hepatica and Cylindrobasidium torrendii.</title>
        <authorList>
            <person name="Floudas D."/>
            <person name="Held B.W."/>
            <person name="Riley R."/>
            <person name="Nagy L.G."/>
            <person name="Koehler G."/>
            <person name="Ransdell A.S."/>
            <person name="Younus H."/>
            <person name="Chow J."/>
            <person name="Chiniquy J."/>
            <person name="Lipzen A."/>
            <person name="Tritt A."/>
            <person name="Sun H."/>
            <person name="Haridas S."/>
            <person name="LaButti K."/>
            <person name="Ohm R.A."/>
            <person name="Kues U."/>
            <person name="Blanchette R.A."/>
            <person name="Grigoriev I.V."/>
            <person name="Minto R.E."/>
            <person name="Hibbett D.S."/>
        </authorList>
    </citation>
    <scope>NUCLEOTIDE SEQUENCE [LARGE SCALE GENOMIC DNA]</scope>
    <source>
        <strain evidence="19 20">ATCC 64428</strain>
    </source>
</reference>
<dbReference type="SUPFAM" id="SSF50978">
    <property type="entry name" value="WD40 repeat-like"/>
    <property type="match status" value="1"/>
</dbReference>
<dbReference type="PROSITE" id="PS50156">
    <property type="entry name" value="SSD"/>
    <property type="match status" value="1"/>
</dbReference>
<evidence type="ECO:0000256" key="10">
    <source>
        <dbReference type="ARBA" id="ARBA00023034"/>
    </source>
</evidence>
<keyword evidence="7" id="KW-0677">Repeat</keyword>
<dbReference type="Gene3D" id="2.130.10.10">
    <property type="entry name" value="YVTN repeat-like/Quinoprotein amine dehydrogenase"/>
    <property type="match status" value="1"/>
</dbReference>
<feature type="transmembrane region" description="Helical" evidence="17">
    <location>
        <begin position="313"/>
        <end position="339"/>
    </location>
</feature>
<evidence type="ECO:0000256" key="14">
    <source>
        <dbReference type="ARBA" id="ARBA00023180"/>
    </source>
</evidence>
<name>A0A0D7ABV2_9AGAR</name>
<dbReference type="InterPro" id="IPR030225">
    <property type="entry name" value="SCAP"/>
</dbReference>
<dbReference type="GO" id="GO:0032933">
    <property type="term" value="P:SREBP signaling pathway"/>
    <property type="evidence" value="ECO:0007669"/>
    <property type="project" value="InterPro"/>
</dbReference>
<dbReference type="GO" id="GO:0032934">
    <property type="term" value="F:sterol binding"/>
    <property type="evidence" value="ECO:0007669"/>
    <property type="project" value="InterPro"/>
</dbReference>
<evidence type="ECO:0000313" key="19">
    <source>
        <dbReference type="EMBL" id="KIY48308.1"/>
    </source>
</evidence>
<keyword evidence="10" id="KW-0333">Golgi apparatus</keyword>
<keyword evidence="5" id="KW-0853">WD repeat</keyword>
<evidence type="ECO:0000256" key="15">
    <source>
        <dbReference type="ARBA" id="ARBA00023221"/>
    </source>
</evidence>
<gene>
    <name evidence="19" type="ORF">FISHEDRAFT_73871</name>
</gene>
<dbReference type="PANTHER" id="PTHR46378">
    <property type="entry name" value="STEROL REGULATORY ELEMENT-BINDING PROTEIN CLEAVAGE-ACTIVATING PROTEIN"/>
    <property type="match status" value="1"/>
</dbReference>
<keyword evidence="12" id="KW-0446">Lipid-binding</keyword>
<evidence type="ECO:0000256" key="6">
    <source>
        <dbReference type="ARBA" id="ARBA00022692"/>
    </source>
</evidence>
<keyword evidence="20" id="KW-1185">Reference proteome</keyword>
<keyword evidence="13 17" id="KW-0472">Membrane</keyword>
<dbReference type="EMBL" id="KN881851">
    <property type="protein sequence ID" value="KIY48308.1"/>
    <property type="molecule type" value="Genomic_DNA"/>
</dbReference>
<feature type="transmembrane region" description="Helical" evidence="17">
    <location>
        <begin position="281"/>
        <end position="301"/>
    </location>
</feature>
<proteinExistence type="inferred from homology"/>
<evidence type="ECO:0000256" key="3">
    <source>
        <dbReference type="ARBA" id="ARBA00007410"/>
    </source>
</evidence>
<dbReference type="GO" id="GO:0032936">
    <property type="term" value="C:SREBP-SCAP complex"/>
    <property type="evidence" value="ECO:0007669"/>
    <property type="project" value="TreeGrafter"/>
</dbReference>
<evidence type="ECO:0000256" key="8">
    <source>
        <dbReference type="ARBA" id="ARBA00022824"/>
    </source>
</evidence>
<keyword evidence="9 17" id="KW-1133">Transmembrane helix</keyword>
<feature type="transmembrane region" description="Helical" evidence="17">
    <location>
        <begin position="507"/>
        <end position="528"/>
    </location>
</feature>
<dbReference type="Pfam" id="PF12349">
    <property type="entry name" value="Sterol-sensing"/>
    <property type="match status" value="1"/>
</dbReference>
<keyword evidence="11" id="KW-0443">Lipid metabolism</keyword>
<evidence type="ECO:0000313" key="20">
    <source>
        <dbReference type="Proteomes" id="UP000054144"/>
    </source>
</evidence>
<dbReference type="GO" id="GO:0000139">
    <property type="term" value="C:Golgi membrane"/>
    <property type="evidence" value="ECO:0007669"/>
    <property type="project" value="UniProtKB-SubCell"/>
</dbReference>
<dbReference type="InterPro" id="IPR053958">
    <property type="entry name" value="HMGCR/SNAP/NPC1-like_SSD"/>
</dbReference>
<dbReference type="InterPro" id="IPR036322">
    <property type="entry name" value="WD40_repeat_dom_sf"/>
</dbReference>
<evidence type="ECO:0000256" key="5">
    <source>
        <dbReference type="ARBA" id="ARBA00022574"/>
    </source>
</evidence>
<protein>
    <recommendedName>
        <fullName evidence="4">Sterol regulatory element-binding protein cleavage-activating protein</fullName>
    </recommendedName>
</protein>
<evidence type="ECO:0000256" key="13">
    <source>
        <dbReference type="ARBA" id="ARBA00023136"/>
    </source>
</evidence>
<comment type="subcellular location">
    <subcellularLocation>
        <location evidence="1">Endoplasmic reticulum membrane</location>
        <topology evidence="1">Multi-pass membrane protein</topology>
    </subcellularLocation>
    <subcellularLocation>
        <location evidence="2">Golgi apparatus membrane</location>
        <topology evidence="2">Multi-pass membrane protein</topology>
    </subcellularLocation>
</comment>
<dbReference type="OrthoDB" id="6510177at2759"/>
<dbReference type="InterPro" id="IPR015943">
    <property type="entry name" value="WD40/YVTN_repeat-like_dom_sf"/>
</dbReference>
<feature type="compositionally biased region" description="Gly residues" evidence="16">
    <location>
        <begin position="1433"/>
        <end position="1443"/>
    </location>
</feature>
<dbReference type="Proteomes" id="UP000054144">
    <property type="component" value="Unassembled WGS sequence"/>
</dbReference>
<dbReference type="GO" id="GO:0005789">
    <property type="term" value="C:endoplasmic reticulum membrane"/>
    <property type="evidence" value="ECO:0007669"/>
    <property type="project" value="UniProtKB-SubCell"/>
</dbReference>
<keyword evidence="15" id="KW-0753">Steroid metabolism</keyword>
<keyword evidence="8" id="KW-0256">Endoplasmic reticulum</keyword>
<dbReference type="PANTHER" id="PTHR46378:SF1">
    <property type="entry name" value="STEROL REGULATORY ELEMENT-BINDING PROTEIN CLEAVAGE-ACTIVATING PROTEIN"/>
    <property type="match status" value="1"/>
</dbReference>
<evidence type="ECO:0000256" key="2">
    <source>
        <dbReference type="ARBA" id="ARBA00004653"/>
    </source>
</evidence>
<evidence type="ECO:0000256" key="12">
    <source>
        <dbReference type="ARBA" id="ARBA00023121"/>
    </source>
</evidence>
<keyword evidence="14" id="KW-0325">Glycoprotein</keyword>
<feature type="domain" description="SSD" evidence="18">
    <location>
        <begin position="284"/>
        <end position="443"/>
    </location>
</feature>
<feature type="transmembrane region" description="Helical" evidence="17">
    <location>
        <begin position="602"/>
        <end position="620"/>
    </location>
</feature>
<evidence type="ECO:0000256" key="11">
    <source>
        <dbReference type="ARBA" id="ARBA00023098"/>
    </source>
</evidence>
<feature type="region of interest" description="Disordered" evidence="16">
    <location>
        <begin position="1089"/>
        <end position="1136"/>
    </location>
</feature>